<dbReference type="PANTHER" id="PTHR24100">
    <property type="entry name" value="BUTYROPHILIN"/>
    <property type="match status" value="1"/>
</dbReference>
<dbReference type="GO" id="GO:0001817">
    <property type="term" value="P:regulation of cytokine production"/>
    <property type="evidence" value="ECO:0007669"/>
    <property type="project" value="TreeGrafter"/>
</dbReference>
<evidence type="ECO:0000313" key="10">
    <source>
        <dbReference type="Ensembl" id="ENSSORP00005015863.1"/>
    </source>
</evidence>
<sequence>MWDLHTTTDMKLLLLVCLLTWPGITSAEETGFVTVAEGDDAVLPCSLSSKENIQQMIFDWKKDEEKQKQVFYYVKGKYYNYGLTGQDQQFIGRVSHFQDELKFGNASIKIRNTELADNGSYTCIFPEKQNSHITLYVVPELKVRPNISGAVLKPWVTILGVTEDGTQLECEVKRASPKPDVIWQDHAGNTIPSQKPQMTDRGGSYDIILLTTVTKTDNYTCTATQKEIKHRVSAKIYVPVNVSDSSPPWITGGFLCTILLLVLAQCCVCISN</sequence>
<keyword evidence="6" id="KW-0393">Immunoglobulin domain</keyword>
<comment type="subcellular location">
    <subcellularLocation>
        <location evidence="1">Membrane</location>
    </subcellularLocation>
</comment>
<name>A0A672ZHC5_9TELE</name>
<evidence type="ECO:0000256" key="5">
    <source>
        <dbReference type="ARBA" id="ARBA00023180"/>
    </source>
</evidence>
<dbReference type="GO" id="GO:0050863">
    <property type="term" value="P:regulation of T cell activation"/>
    <property type="evidence" value="ECO:0007669"/>
    <property type="project" value="UniProtKB-ARBA"/>
</dbReference>
<dbReference type="Pfam" id="PF07686">
    <property type="entry name" value="V-set"/>
    <property type="match status" value="1"/>
</dbReference>
<reference evidence="10" key="3">
    <citation type="submission" date="2025-09" db="UniProtKB">
        <authorList>
            <consortium name="Ensembl"/>
        </authorList>
    </citation>
    <scope>IDENTIFICATION</scope>
</reference>
<dbReference type="GO" id="GO:0009897">
    <property type="term" value="C:external side of plasma membrane"/>
    <property type="evidence" value="ECO:0007669"/>
    <property type="project" value="TreeGrafter"/>
</dbReference>
<dbReference type="InterPro" id="IPR013106">
    <property type="entry name" value="Ig_V-set"/>
</dbReference>
<dbReference type="GO" id="GO:1903037">
    <property type="term" value="P:regulation of leukocyte cell-cell adhesion"/>
    <property type="evidence" value="ECO:0007669"/>
    <property type="project" value="UniProtKB-ARBA"/>
</dbReference>
<dbReference type="InterPro" id="IPR003599">
    <property type="entry name" value="Ig_sub"/>
</dbReference>
<evidence type="ECO:0000256" key="6">
    <source>
        <dbReference type="ARBA" id="ARBA00023319"/>
    </source>
</evidence>
<feature type="transmembrane region" description="Helical" evidence="7">
    <location>
        <begin position="249"/>
        <end position="270"/>
    </location>
</feature>
<dbReference type="GO" id="GO:0050852">
    <property type="term" value="P:T cell receptor signaling pathway"/>
    <property type="evidence" value="ECO:0007669"/>
    <property type="project" value="TreeGrafter"/>
</dbReference>
<dbReference type="SMART" id="SM00409">
    <property type="entry name" value="IG"/>
    <property type="match status" value="2"/>
</dbReference>
<keyword evidence="7" id="KW-0812">Transmembrane</keyword>
<evidence type="ECO:0000256" key="2">
    <source>
        <dbReference type="ARBA" id="ARBA00022729"/>
    </source>
</evidence>
<dbReference type="Ensembl" id="ENSSORT00005016360.1">
    <property type="protein sequence ID" value="ENSSORP00005015863.1"/>
    <property type="gene ID" value="ENSSORG00005008027.1"/>
</dbReference>
<keyword evidence="11" id="KW-1185">Reference proteome</keyword>
<dbReference type="Pfam" id="PF22705">
    <property type="entry name" value="C2-set_3"/>
    <property type="match status" value="1"/>
</dbReference>
<protein>
    <recommendedName>
        <fullName evidence="9">Ig-like domain-containing protein</fullName>
    </recommendedName>
</protein>
<feature type="domain" description="Ig-like" evidence="9">
    <location>
        <begin position="154"/>
        <end position="233"/>
    </location>
</feature>
<dbReference type="SUPFAM" id="SSF48726">
    <property type="entry name" value="Immunoglobulin"/>
    <property type="match status" value="2"/>
</dbReference>
<evidence type="ECO:0000313" key="11">
    <source>
        <dbReference type="Proteomes" id="UP000472271"/>
    </source>
</evidence>
<evidence type="ECO:0000259" key="9">
    <source>
        <dbReference type="PROSITE" id="PS50835"/>
    </source>
</evidence>
<dbReference type="FunFam" id="2.60.40.10:FF:000142">
    <property type="entry name" value="V-set domain-containing T-cell activation inhibitor 1"/>
    <property type="match status" value="1"/>
</dbReference>
<dbReference type="InterPro" id="IPR050504">
    <property type="entry name" value="IgSF_BTN/MOG"/>
</dbReference>
<keyword evidence="4" id="KW-1015">Disulfide bond</keyword>
<dbReference type="InterPro" id="IPR013783">
    <property type="entry name" value="Ig-like_fold"/>
</dbReference>
<proteinExistence type="predicted"/>
<keyword evidence="3 7" id="KW-0472">Membrane</keyword>
<feature type="domain" description="Ig-like" evidence="9">
    <location>
        <begin position="22"/>
        <end position="134"/>
    </location>
</feature>
<evidence type="ECO:0000256" key="1">
    <source>
        <dbReference type="ARBA" id="ARBA00004370"/>
    </source>
</evidence>
<dbReference type="SMART" id="SM00406">
    <property type="entry name" value="IGv"/>
    <property type="match status" value="1"/>
</dbReference>
<dbReference type="InterPro" id="IPR053896">
    <property type="entry name" value="BTN3A2-like_Ig-C"/>
</dbReference>
<dbReference type="PROSITE" id="PS50835">
    <property type="entry name" value="IG_LIKE"/>
    <property type="match status" value="2"/>
</dbReference>
<keyword evidence="7" id="KW-1133">Transmembrane helix</keyword>
<dbReference type="Gene3D" id="2.60.40.10">
    <property type="entry name" value="Immunoglobulins"/>
    <property type="match status" value="2"/>
</dbReference>
<dbReference type="InterPro" id="IPR036179">
    <property type="entry name" value="Ig-like_dom_sf"/>
</dbReference>
<organism evidence="10 11">
    <name type="scientific">Sphaeramia orbicularis</name>
    <name type="common">orbiculate cardinalfish</name>
    <dbReference type="NCBI Taxonomy" id="375764"/>
    <lineage>
        <taxon>Eukaryota</taxon>
        <taxon>Metazoa</taxon>
        <taxon>Chordata</taxon>
        <taxon>Craniata</taxon>
        <taxon>Vertebrata</taxon>
        <taxon>Euteleostomi</taxon>
        <taxon>Actinopterygii</taxon>
        <taxon>Neopterygii</taxon>
        <taxon>Teleostei</taxon>
        <taxon>Neoteleostei</taxon>
        <taxon>Acanthomorphata</taxon>
        <taxon>Gobiaria</taxon>
        <taxon>Kurtiformes</taxon>
        <taxon>Apogonoidei</taxon>
        <taxon>Apogonidae</taxon>
        <taxon>Apogoninae</taxon>
        <taxon>Sphaeramia</taxon>
    </lineage>
</organism>
<evidence type="ECO:0000256" key="7">
    <source>
        <dbReference type="SAM" id="Phobius"/>
    </source>
</evidence>
<evidence type="ECO:0000256" key="8">
    <source>
        <dbReference type="SAM" id="SignalP"/>
    </source>
</evidence>
<dbReference type="GO" id="GO:0005102">
    <property type="term" value="F:signaling receptor binding"/>
    <property type="evidence" value="ECO:0007669"/>
    <property type="project" value="TreeGrafter"/>
</dbReference>
<evidence type="ECO:0000256" key="3">
    <source>
        <dbReference type="ARBA" id="ARBA00023136"/>
    </source>
</evidence>
<accession>A0A672ZHC5</accession>
<keyword evidence="5" id="KW-0325">Glycoprotein</keyword>
<dbReference type="Proteomes" id="UP000472271">
    <property type="component" value="Chromosome 5"/>
</dbReference>
<feature type="chain" id="PRO_5025508815" description="Ig-like domain-containing protein" evidence="8">
    <location>
        <begin position="28"/>
        <end position="272"/>
    </location>
</feature>
<evidence type="ECO:0000256" key="4">
    <source>
        <dbReference type="ARBA" id="ARBA00023157"/>
    </source>
</evidence>
<dbReference type="AlphaFoldDB" id="A0A672ZHC5"/>
<dbReference type="PANTHER" id="PTHR24100:SF151">
    <property type="entry name" value="ICOS LIGAND"/>
    <property type="match status" value="1"/>
</dbReference>
<keyword evidence="2 8" id="KW-0732">Signal</keyword>
<feature type="signal peptide" evidence="8">
    <location>
        <begin position="1"/>
        <end position="27"/>
    </location>
</feature>
<reference evidence="10" key="1">
    <citation type="submission" date="2019-06" db="EMBL/GenBank/DDBJ databases">
        <authorList>
            <consortium name="Wellcome Sanger Institute Data Sharing"/>
        </authorList>
    </citation>
    <scope>NUCLEOTIDE SEQUENCE [LARGE SCALE GENOMIC DNA]</scope>
</reference>
<reference evidence="10" key="2">
    <citation type="submission" date="2025-08" db="UniProtKB">
        <authorList>
            <consortium name="Ensembl"/>
        </authorList>
    </citation>
    <scope>IDENTIFICATION</scope>
</reference>
<dbReference type="InterPro" id="IPR007110">
    <property type="entry name" value="Ig-like_dom"/>
</dbReference>